<protein>
    <recommendedName>
        <fullName evidence="3">Guanosine polyphosphate pyrophosphohydrolase</fullName>
    </recommendedName>
</protein>
<dbReference type="Proteomes" id="UP001499843">
    <property type="component" value="Unassembled WGS sequence"/>
</dbReference>
<reference evidence="1 2" key="1">
    <citation type="journal article" date="2019" name="Int. J. Syst. Evol. Microbiol.">
        <title>The Global Catalogue of Microorganisms (GCM) 10K type strain sequencing project: providing services to taxonomists for standard genome sequencing and annotation.</title>
        <authorList>
            <consortium name="The Broad Institute Genomics Platform"/>
            <consortium name="The Broad Institute Genome Sequencing Center for Infectious Disease"/>
            <person name="Wu L."/>
            <person name="Ma J."/>
        </authorList>
    </citation>
    <scope>NUCLEOTIDE SEQUENCE [LARGE SCALE GENOMIC DNA]</scope>
    <source>
        <strain evidence="1 2">JCM 16114</strain>
    </source>
</reference>
<proteinExistence type="predicted"/>
<gene>
    <name evidence="1" type="ORF">GCM10009850_049030</name>
</gene>
<organism evidence="1 2">
    <name type="scientific">Nonomuraea monospora</name>
    <dbReference type="NCBI Taxonomy" id="568818"/>
    <lineage>
        <taxon>Bacteria</taxon>
        <taxon>Bacillati</taxon>
        <taxon>Actinomycetota</taxon>
        <taxon>Actinomycetes</taxon>
        <taxon>Streptosporangiales</taxon>
        <taxon>Streptosporangiaceae</taxon>
        <taxon>Nonomuraea</taxon>
    </lineage>
</organism>
<accession>A0ABN3CJE2</accession>
<evidence type="ECO:0008006" key="3">
    <source>
        <dbReference type="Google" id="ProtNLM"/>
    </source>
</evidence>
<dbReference type="RefSeq" id="WP_344478720.1">
    <property type="nucleotide sequence ID" value="NZ_BAAAQX010000012.1"/>
</dbReference>
<evidence type="ECO:0000313" key="1">
    <source>
        <dbReference type="EMBL" id="GAA2209445.1"/>
    </source>
</evidence>
<comment type="caution">
    <text evidence="1">The sequence shown here is derived from an EMBL/GenBank/DDBJ whole genome shotgun (WGS) entry which is preliminary data.</text>
</comment>
<dbReference type="SUPFAM" id="SSF54593">
    <property type="entry name" value="Glyoxalase/Bleomycin resistance protein/Dihydroxybiphenyl dioxygenase"/>
    <property type="match status" value="1"/>
</dbReference>
<name>A0ABN3CJE2_9ACTN</name>
<dbReference type="Gene3D" id="3.10.180.10">
    <property type="entry name" value="2,3-Dihydroxybiphenyl 1,2-Dioxygenase, domain 1"/>
    <property type="match status" value="1"/>
</dbReference>
<dbReference type="InterPro" id="IPR029068">
    <property type="entry name" value="Glyas_Bleomycin-R_OHBP_Dase"/>
</dbReference>
<keyword evidence="2" id="KW-1185">Reference proteome</keyword>
<sequence>MALRANLIVIYTGRVEECRAFYGSLGLDFRPEQHGDGPRHYAAVLDDGLVVELYPAAPDRRTGRVRLGFEVDDLQGFKAGSHVLEDPDGRAVEVLVRDGH</sequence>
<dbReference type="EMBL" id="BAAAQX010000012">
    <property type="protein sequence ID" value="GAA2209445.1"/>
    <property type="molecule type" value="Genomic_DNA"/>
</dbReference>
<evidence type="ECO:0000313" key="2">
    <source>
        <dbReference type="Proteomes" id="UP001499843"/>
    </source>
</evidence>